<dbReference type="HOGENOM" id="CLU_525977_0_0_1"/>
<protein>
    <submittedName>
        <fullName evidence="2">Uncharacterized protein</fullName>
    </submittedName>
</protein>
<accession>L8WP66</accession>
<comment type="caution">
    <text evidence="2">The sequence shown here is derived from an EMBL/GenBank/DDBJ whole genome shotgun (WGS) entry which is preliminary data.</text>
</comment>
<dbReference type="EMBL" id="AFRT01002125">
    <property type="protein sequence ID" value="ELU38572.1"/>
    <property type="molecule type" value="Genomic_DNA"/>
</dbReference>
<evidence type="ECO:0000313" key="3">
    <source>
        <dbReference type="Proteomes" id="UP000011668"/>
    </source>
</evidence>
<feature type="region of interest" description="Disordered" evidence="1">
    <location>
        <begin position="290"/>
        <end position="311"/>
    </location>
</feature>
<organism evidence="2 3">
    <name type="scientific">Thanatephorus cucumeris (strain AG1-IA)</name>
    <name type="common">Rice sheath blight fungus</name>
    <name type="synonym">Rhizoctonia solani</name>
    <dbReference type="NCBI Taxonomy" id="983506"/>
    <lineage>
        <taxon>Eukaryota</taxon>
        <taxon>Fungi</taxon>
        <taxon>Dikarya</taxon>
        <taxon>Basidiomycota</taxon>
        <taxon>Agaricomycotina</taxon>
        <taxon>Agaricomycetes</taxon>
        <taxon>Cantharellales</taxon>
        <taxon>Ceratobasidiaceae</taxon>
        <taxon>Rhizoctonia</taxon>
        <taxon>Rhizoctonia solani AG-1</taxon>
    </lineage>
</organism>
<gene>
    <name evidence="2" type="ORF">AG1IA_07386</name>
</gene>
<dbReference type="Proteomes" id="UP000011668">
    <property type="component" value="Unassembled WGS sequence"/>
</dbReference>
<name>L8WP66_THACA</name>
<keyword evidence="3" id="KW-1185">Reference proteome</keyword>
<sequence>MVQPIGIRYYQLFNNGIGIIIYHQLKSVTGNSNIWDTRYQDSNVGAILAGGSAVLDLASTKVSAGTMFYLSEDTFWGVDCDDRSQVFTYDPNSDLMASATRAGSVDIGSLTYTGTKKYGGSNLSLASVNISNNSPTTSLVAVAAIEQSLRQLGIVDAEVPKPYRGNIIWKSVGLAPSGLIAILIYLGSKGYKLNYTGEGGATTTVEFGIDSESSDGNIPEEVQSHWDEVLEKASHYGGTEASFFVALLEHSTNLWARTTKELSIINKPRSGLPNLDGSVILRSPSTVPSAAMSCCGTPRTDPPKNNEKPLPIPHDGIINQQPMHHMGMMAAPGPNMHHPQPMAPTMAYQPQRQSTFGTAGFQNAMGGSPGQFGQQPQFDAATLNNSMHGKDPTTSSFRTSTISPSVPYQNGMMSPPLPPMSPPFSMSATPQVMNYTLPSSDEGKLSVSIDFGTTFSGVVSAYGSSRIAGGKVQQILQWPGSFENFRKIPTCLLYGEQGEVLTWGLEAKVRPSPTNEAV</sequence>
<reference evidence="2 3" key="1">
    <citation type="journal article" date="2013" name="Nat. Commun.">
        <title>The evolution and pathogenic mechanisms of the rice sheath blight pathogen.</title>
        <authorList>
            <person name="Zheng A."/>
            <person name="Lin R."/>
            <person name="Xu L."/>
            <person name="Qin P."/>
            <person name="Tang C."/>
            <person name="Ai P."/>
            <person name="Zhang D."/>
            <person name="Liu Y."/>
            <person name="Sun Z."/>
            <person name="Feng H."/>
            <person name="Wang Y."/>
            <person name="Chen Y."/>
            <person name="Liang X."/>
            <person name="Fu R."/>
            <person name="Li Q."/>
            <person name="Zhang J."/>
            <person name="Yu X."/>
            <person name="Xie Z."/>
            <person name="Ding L."/>
            <person name="Guan P."/>
            <person name="Tang J."/>
            <person name="Liang Y."/>
            <person name="Wang S."/>
            <person name="Deng Q."/>
            <person name="Li S."/>
            <person name="Zhu J."/>
            <person name="Wang L."/>
            <person name="Liu H."/>
            <person name="Li P."/>
        </authorList>
    </citation>
    <scope>NUCLEOTIDE SEQUENCE [LARGE SCALE GENOMIC DNA]</scope>
    <source>
        <strain evidence="3">AG-1 IA</strain>
    </source>
</reference>
<dbReference type="STRING" id="983506.L8WP66"/>
<dbReference type="AlphaFoldDB" id="L8WP66"/>
<evidence type="ECO:0000313" key="2">
    <source>
        <dbReference type="EMBL" id="ELU38572.1"/>
    </source>
</evidence>
<dbReference type="OrthoDB" id="3224647at2759"/>
<dbReference type="Gene3D" id="3.30.420.40">
    <property type="match status" value="1"/>
</dbReference>
<evidence type="ECO:0000256" key="1">
    <source>
        <dbReference type="SAM" id="MobiDB-lite"/>
    </source>
</evidence>
<proteinExistence type="predicted"/>